<gene>
    <name evidence="2" type="ORF">FNF29_04184</name>
</gene>
<evidence type="ECO:0000313" key="2">
    <source>
        <dbReference type="EMBL" id="KAA0152070.1"/>
    </source>
</evidence>
<sequence length="303" mass="32201">MGEEAWARLGPAVRRAHEWPDDARVTAKTFRGRVMVTGGAGAVGWLMRRALGFPEATGVTTLVFASDSDTPRPHTLPIEVRMRRCPVSGEEVWHRLFGGGEGGEAGPPAGQAGHAVTRQSLGDGAGDAGLVREQPLVGLPGGSFARLPAAVVLQPASAPSPDRGGGDALVMEACKQKVFGLPLPSFLQPRVLGREWEGPIPKEFGEEFEAKRRAGARVFHFDVSIRLPFLGEAAGYRGFLFDGEFCDEADPWGALRRDRARQQRKAAAAEDCAGLAPTAVADPHARACSAEEHGRGGVQSNRA</sequence>
<evidence type="ECO:0000313" key="3">
    <source>
        <dbReference type="Proteomes" id="UP000323011"/>
    </source>
</evidence>
<name>A0A5A8CIW3_CAFRO</name>
<organism evidence="2 3">
    <name type="scientific">Cafeteria roenbergensis</name>
    <name type="common">Marine flagellate</name>
    <dbReference type="NCBI Taxonomy" id="33653"/>
    <lineage>
        <taxon>Eukaryota</taxon>
        <taxon>Sar</taxon>
        <taxon>Stramenopiles</taxon>
        <taxon>Bigyra</taxon>
        <taxon>Opalozoa</taxon>
        <taxon>Bicosoecida</taxon>
        <taxon>Cafeteriaceae</taxon>
        <taxon>Cafeteria</taxon>
    </lineage>
</organism>
<keyword evidence="3" id="KW-1185">Reference proteome</keyword>
<dbReference type="AlphaFoldDB" id="A0A5A8CIW3"/>
<reference evidence="2 3" key="1">
    <citation type="submission" date="2019-07" db="EMBL/GenBank/DDBJ databases">
        <title>Genomes of Cafeteria roenbergensis.</title>
        <authorList>
            <person name="Fischer M.G."/>
            <person name="Hackl T."/>
            <person name="Roman M."/>
        </authorList>
    </citation>
    <scope>NUCLEOTIDE SEQUENCE [LARGE SCALE GENOMIC DNA]</scope>
    <source>
        <strain evidence="2 3">BVI</strain>
    </source>
</reference>
<comment type="caution">
    <text evidence="2">The sequence shown here is derived from an EMBL/GenBank/DDBJ whole genome shotgun (WGS) entry which is preliminary data.</text>
</comment>
<dbReference type="Proteomes" id="UP000323011">
    <property type="component" value="Unassembled WGS sequence"/>
</dbReference>
<dbReference type="EMBL" id="VLTN01000023">
    <property type="protein sequence ID" value="KAA0152070.1"/>
    <property type="molecule type" value="Genomic_DNA"/>
</dbReference>
<protein>
    <submittedName>
        <fullName evidence="2">Uncharacterized protein</fullName>
    </submittedName>
</protein>
<proteinExistence type="predicted"/>
<accession>A0A5A8CIW3</accession>
<feature type="region of interest" description="Disordered" evidence="1">
    <location>
        <begin position="99"/>
        <end position="127"/>
    </location>
</feature>
<evidence type="ECO:0000256" key="1">
    <source>
        <dbReference type="SAM" id="MobiDB-lite"/>
    </source>
</evidence>